<dbReference type="HOGENOM" id="CLU_893162_0_0_2"/>
<name>A0A0C5C0Q5_9ARCH</name>
<sequence>MKTRLLIVIGCIGLIGVTVIQYSYASCATTILPEPCFDSFLVSQEPLTEELIMDTIYRNLEINYDGWIQTDRSWTSTDVIYEHPTIICTAFDWKDQTHYRMLQWKDDYRISSLEDYRNDSMCDKWFPPMSLDAANSSFNCKEAVKNEIPTDWKYNCYDEPMGNPLRDISLSKSDDPQRLQFILEHCEKHGPLDYVGELRYLNDTHLIDLDTCKWDTRSNSGISLDRTVYTVPFSGEKSEQAKVLCEDEHVLVYGICVPKPKPSDFRDLQTGETISNPEVIVVIQSLGAILIILFIVIYAIRKRRK</sequence>
<evidence type="ECO:0000256" key="1">
    <source>
        <dbReference type="SAM" id="Phobius"/>
    </source>
</evidence>
<dbReference type="AlphaFoldDB" id="A0A0C5C0Q5"/>
<protein>
    <submittedName>
        <fullName evidence="2">Uncharacterized protein</fullName>
    </submittedName>
</protein>
<dbReference type="GeneID" id="41600807"/>
<reference evidence="2 3" key="3">
    <citation type="journal article" date="2019" name="Int. J. Syst. Evol. Microbiol.">
        <title>Nitrosopumilus adriaticus sp. nov. and Nitrosopumilus piranensis sp. nov., two ammonia-oxidizing archaea from the Adriatic Sea and members of the class Nitrososphaeria.</title>
        <authorList>
            <person name="Bayer B."/>
            <person name="Vojvoda J."/>
            <person name="Reinthaler T."/>
            <person name="Reyes C."/>
            <person name="Pinto M."/>
            <person name="Herndl G.J."/>
        </authorList>
    </citation>
    <scope>NUCLEOTIDE SEQUENCE [LARGE SCALE GENOMIC DNA]</scope>
    <source>
        <strain evidence="2 3">D3C</strain>
    </source>
</reference>
<accession>A0A0C5C0Q5</accession>
<dbReference type="EMBL" id="CP010868">
    <property type="protein sequence ID" value="AJM92920.1"/>
    <property type="molecule type" value="Genomic_DNA"/>
</dbReference>
<reference evidence="3" key="1">
    <citation type="submission" date="2015-02" db="EMBL/GenBank/DDBJ databases">
        <title>Characterization of two novel Thaumarchaeota isolated from the Northern Adriatic Sea.</title>
        <authorList>
            <person name="Bayer B."/>
            <person name="Vojvoda J."/>
            <person name="Offre P."/>
            <person name="Srivastava A."/>
            <person name="Elisabeth N."/>
            <person name="Garcia J.A.L."/>
            <person name="Schleper C."/>
            <person name="Herndl G.J."/>
        </authorList>
    </citation>
    <scope>NUCLEOTIDE SEQUENCE [LARGE SCALE GENOMIC DNA]</scope>
    <source>
        <strain evidence="3">D3C</strain>
    </source>
</reference>
<evidence type="ECO:0000313" key="2">
    <source>
        <dbReference type="EMBL" id="AJM92920.1"/>
    </source>
</evidence>
<dbReference type="Proteomes" id="UP000032027">
    <property type="component" value="Chromosome"/>
</dbReference>
<feature type="transmembrane region" description="Helical" evidence="1">
    <location>
        <begin position="279"/>
        <end position="300"/>
    </location>
</feature>
<dbReference type="OrthoDB" id="374254at2157"/>
<keyword evidence="1" id="KW-0812">Transmembrane</keyword>
<reference evidence="2 3" key="2">
    <citation type="journal article" date="2016" name="ISME J.">
        <title>Physiological and genomic characterization of two novel marine thaumarchaeal strains indicates niche differentiation.</title>
        <authorList>
            <person name="Bayer B."/>
            <person name="Vojvoda J."/>
            <person name="Offre P."/>
            <person name="Alves R.J."/>
            <person name="Elisabeth N.H."/>
            <person name="Garcia J.A."/>
            <person name="Volland J.M."/>
            <person name="Srivastava A."/>
            <person name="Schleper C."/>
            <person name="Herndl G.J."/>
        </authorList>
    </citation>
    <scope>NUCLEOTIDE SEQUENCE [LARGE SCALE GENOMIC DNA]</scope>
    <source>
        <strain evidence="2 3">D3C</strain>
    </source>
</reference>
<keyword evidence="3" id="KW-1185">Reference proteome</keyword>
<gene>
    <name evidence="2" type="ORF">NPIRD3C_1708</name>
</gene>
<organism evidence="2 3">
    <name type="scientific">Nitrosopumilus piranensis</name>
    <dbReference type="NCBI Taxonomy" id="1582439"/>
    <lineage>
        <taxon>Archaea</taxon>
        <taxon>Nitrososphaerota</taxon>
        <taxon>Nitrososphaeria</taxon>
        <taxon>Nitrosopumilales</taxon>
        <taxon>Nitrosopumilaceae</taxon>
        <taxon>Nitrosopumilus</taxon>
    </lineage>
</organism>
<proteinExistence type="predicted"/>
<dbReference type="PATRIC" id="fig|1582439.9.peg.1760"/>
<dbReference type="KEGG" id="nid:NPIRD3C_1708"/>
<dbReference type="STRING" id="1582439.NPIRD3C_1708"/>
<keyword evidence="1" id="KW-0472">Membrane</keyword>
<keyword evidence="1" id="KW-1133">Transmembrane helix</keyword>
<evidence type="ECO:0000313" key="3">
    <source>
        <dbReference type="Proteomes" id="UP000032027"/>
    </source>
</evidence>
<dbReference type="RefSeq" id="WP_148703676.1">
    <property type="nucleotide sequence ID" value="NZ_CP010868.1"/>
</dbReference>